<name>A0A1I1WK38_9BACT</name>
<dbReference type="OrthoDB" id="1113743at2"/>
<dbReference type="InParanoid" id="A0A1I1WK38"/>
<protein>
    <recommendedName>
        <fullName evidence="1">DUF4340 domain-containing protein</fullName>
    </recommendedName>
</protein>
<dbReference type="STRING" id="385682.SAMN05444380_104150"/>
<dbReference type="Proteomes" id="UP000181976">
    <property type="component" value="Unassembled WGS sequence"/>
</dbReference>
<feature type="domain" description="DUF4340" evidence="1">
    <location>
        <begin position="164"/>
        <end position="266"/>
    </location>
</feature>
<dbReference type="EMBL" id="FONA01000004">
    <property type="protein sequence ID" value="SFD95516.1"/>
    <property type="molecule type" value="Genomic_DNA"/>
</dbReference>
<evidence type="ECO:0000313" key="3">
    <source>
        <dbReference type="Proteomes" id="UP000181976"/>
    </source>
</evidence>
<keyword evidence="3" id="KW-1185">Reference proteome</keyword>
<dbReference type="eggNOG" id="ENOG5032TMZ">
    <property type="taxonomic scope" value="Bacteria"/>
</dbReference>
<reference evidence="2 3" key="1">
    <citation type="submission" date="2016-10" db="EMBL/GenBank/DDBJ databases">
        <authorList>
            <person name="de Groot N.N."/>
        </authorList>
    </citation>
    <scope>NUCLEOTIDE SEQUENCE [LARGE SCALE GENOMIC DNA]</scope>
    <source>
        <strain evidence="2 3">DSM 19012</strain>
    </source>
</reference>
<proteinExistence type="predicted"/>
<dbReference type="Pfam" id="PF14238">
    <property type="entry name" value="DUF4340"/>
    <property type="match status" value="1"/>
</dbReference>
<evidence type="ECO:0000313" key="2">
    <source>
        <dbReference type="EMBL" id="SFD95516.1"/>
    </source>
</evidence>
<dbReference type="InterPro" id="IPR025641">
    <property type="entry name" value="DUF4340"/>
</dbReference>
<evidence type="ECO:0000259" key="1">
    <source>
        <dbReference type="Pfam" id="PF14238"/>
    </source>
</evidence>
<dbReference type="RefSeq" id="WP_010528266.1">
    <property type="nucleotide sequence ID" value="NZ_AFSL01000074.1"/>
</dbReference>
<accession>A0A1I1WK38</accession>
<sequence length="329" mass="37204">MLRKMNIKTLSTIFGVLVVIYAIQIITAPKGTGNMPDFITSFETEQCNKIVISPKGKDKPDIILFKKNNKNWVVTEQNSNKEFAADSNTVRNLLREMSQLSPLRIATQNKERWQQFDVTDSLGVRVSFFEDDDVLADLIIGRFTYTQSPMAAQMMQQNPYMRQNPGTMSTYVRNADETEVYAVEGFLASSVGTETERYRDRTFFSMSKALIEPVEFSFSFPGDSSFILRKQGEQWNIGSQAADSASVANYINGIRNLRVSSFAGEKPEKVSHKVTIKGENGVATTIEAQFDEDSTLIMSSQYPDNLALDKSHYLFNKIFVSKSKFLKEE</sequence>
<organism evidence="2 3">
    <name type="scientific">Thermophagus xiamenensis</name>
    <dbReference type="NCBI Taxonomy" id="385682"/>
    <lineage>
        <taxon>Bacteria</taxon>
        <taxon>Pseudomonadati</taxon>
        <taxon>Bacteroidota</taxon>
        <taxon>Bacteroidia</taxon>
        <taxon>Marinilabiliales</taxon>
        <taxon>Marinilabiliaceae</taxon>
        <taxon>Thermophagus</taxon>
    </lineage>
</organism>
<dbReference type="AlphaFoldDB" id="A0A1I1WK38"/>
<gene>
    <name evidence="2" type="ORF">SAMN05444380_104150</name>
</gene>